<organism evidence="2 3">
    <name type="scientific">Brassica napus</name>
    <name type="common">Rape</name>
    <dbReference type="NCBI Taxonomy" id="3708"/>
    <lineage>
        <taxon>Eukaryota</taxon>
        <taxon>Viridiplantae</taxon>
        <taxon>Streptophyta</taxon>
        <taxon>Embryophyta</taxon>
        <taxon>Tracheophyta</taxon>
        <taxon>Spermatophyta</taxon>
        <taxon>Magnoliopsida</taxon>
        <taxon>eudicotyledons</taxon>
        <taxon>Gunneridae</taxon>
        <taxon>Pentapetalae</taxon>
        <taxon>rosids</taxon>
        <taxon>malvids</taxon>
        <taxon>Brassicales</taxon>
        <taxon>Brassicaceae</taxon>
        <taxon>Brassiceae</taxon>
        <taxon>Brassica</taxon>
    </lineage>
</organism>
<keyword evidence="3" id="KW-1185">Reference proteome</keyword>
<dbReference type="PROSITE" id="PS50846">
    <property type="entry name" value="HMA_2"/>
    <property type="match status" value="1"/>
</dbReference>
<evidence type="ECO:0000259" key="1">
    <source>
        <dbReference type="PROSITE" id="PS50846"/>
    </source>
</evidence>
<sequence length="98" mass="10940">MAKFEILDGQDIAFMRCENRIMSFWPCDQQTMVLKVNMSSEKYRTKAMKIVVGASGVNGVRLENEQGKLMVEGEGVDVLALAQTLKKKVGKTEIIKVS</sequence>
<protein>
    <recommendedName>
        <fullName evidence="1">HMA domain-containing protein</fullName>
    </recommendedName>
</protein>
<dbReference type="Gene3D" id="3.30.70.100">
    <property type="match status" value="1"/>
</dbReference>
<reference evidence="2 3" key="1">
    <citation type="submission" date="2021-05" db="EMBL/GenBank/DDBJ databases">
        <title>Genome Assembly of Synthetic Allotetraploid Brassica napus Reveals Homoeologous Exchanges between Subgenomes.</title>
        <authorList>
            <person name="Davis J.T."/>
        </authorList>
    </citation>
    <scope>NUCLEOTIDE SEQUENCE [LARGE SCALE GENOMIC DNA]</scope>
    <source>
        <strain evidence="3">cv. Da-Ae</strain>
        <tissue evidence="2">Seedling</tissue>
    </source>
</reference>
<evidence type="ECO:0000313" key="2">
    <source>
        <dbReference type="EMBL" id="KAH0927899.1"/>
    </source>
</evidence>
<name>A0ABQ8DEU8_BRANA</name>
<evidence type="ECO:0000313" key="3">
    <source>
        <dbReference type="Proteomes" id="UP000824890"/>
    </source>
</evidence>
<dbReference type="EMBL" id="JAGKQM010000005">
    <property type="protein sequence ID" value="KAH0927899.1"/>
    <property type="molecule type" value="Genomic_DNA"/>
</dbReference>
<dbReference type="Proteomes" id="UP000824890">
    <property type="component" value="Unassembled WGS sequence"/>
</dbReference>
<dbReference type="PANTHER" id="PTHR46371">
    <property type="entry name" value="OS04G0464100 PROTEIN"/>
    <property type="match status" value="1"/>
</dbReference>
<gene>
    <name evidence="2" type="ORF">HID58_020155</name>
</gene>
<accession>A0ABQ8DEU8</accession>
<comment type="caution">
    <text evidence="2">The sequence shown here is derived from an EMBL/GenBank/DDBJ whole genome shotgun (WGS) entry which is preliminary data.</text>
</comment>
<dbReference type="InterPro" id="IPR006121">
    <property type="entry name" value="HMA_dom"/>
</dbReference>
<proteinExistence type="predicted"/>
<feature type="domain" description="HMA" evidence="1">
    <location>
        <begin position="29"/>
        <end position="97"/>
    </location>
</feature>
<dbReference type="InterPro" id="IPR044296">
    <property type="entry name" value="HIPP46"/>
</dbReference>